<dbReference type="Proteomes" id="UP000198823">
    <property type="component" value="Unassembled WGS sequence"/>
</dbReference>
<dbReference type="AlphaFoldDB" id="A0A1G6ZQJ3"/>
<feature type="compositionally biased region" description="Acidic residues" evidence="2">
    <location>
        <begin position="229"/>
        <end position="239"/>
    </location>
</feature>
<dbReference type="RefSeq" id="WP_092094575.1">
    <property type="nucleotide sequence ID" value="NZ_FNAR01000003.1"/>
</dbReference>
<dbReference type="STRING" id="426756.SAMN04488126_10315"/>
<evidence type="ECO:0000256" key="1">
    <source>
        <dbReference type="ARBA" id="ARBA00034117"/>
    </source>
</evidence>
<reference evidence="5 6" key="1">
    <citation type="submission" date="2016-10" db="EMBL/GenBank/DDBJ databases">
        <authorList>
            <person name="de Groot N.N."/>
        </authorList>
    </citation>
    <scope>NUCLEOTIDE SEQUENCE [LARGE SCALE GENOMIC DNA]</scope>
    <source>
        <strain evidence="5 6">CGMCC 1.6762</strain>
    </source>
</reference>
<comment type="similarity">
    <text evidence="1">In the N-terminal section; belongs to the LXG family.</text>
</comment>
<proteinExistence type="inferred from homology"/>
<evidence type="ECO:0000313" key="6">
    <source>
        <dbReference type="Proteomes" id="UP000198823"/>
    </source>
</evidence>
<evidence type="ECO:0000259" key="3">
    <source>
        <dbReference type="PROSITE" id="PS51756"/>
    </source>
</evidence>
<gene>
    <name evidence="4" type="ORF">EJA12_03925</name>
    <name evidence="5" type="ORF">SAMN04488126_10315</name>
</gene>
<evidence type="ECO:0000313" key="4">
    <source>
        <dbReference type="EMBL" id="RSK35735.1"/>
    </source>
</evidence>
<sequence length="544" mass="57868">MKILDVTPFQEGLARNQETLTRIQEEMDAIRTAAQQLSDLGDSLTGEGGESIKAFYRECHLPLLETFANFKNTFASTMNSIKSSQETLEPAPDGYIMESFLEGEVDTGLTTISTTTSNLTSDANGIMDSVADIVALPHLDDSEVQEGVRDARKKKEDTVTDLNEFDSTQTNSLTSIENDILRMELWVLDLEGAMQDGLSPVDFPEEDWAAFAEIHPLNTGQNSVPMETETVEDKEESGESGDVNQTEAGGVSHTDVKSTVGWLKRIRTGAEGGISAFGLYQAQKHGLYGMTKPVSGGGSGYRIVATRKALEALGVNIDADANRQLNKNLPKNPNKKWKDFHHQAAATNTAYLKFATKKQGTSGWSTVGEEVLAKHPSLAYFNDEAGLMQKSKTIGMATLKGAGKSFKDIVDVKGISQEFKKVKSAENAVGKGGSLLKGAGKALGPIGAGVSYYSNYQNAEEEGLTGGQAHAKAAKDTAIETAVGGAVQAASVAVFTAAVPIPGVGTAIGVGVGIVANTLLNKKFGGDEKSEGKSAMDIVKGWFH</sequence>
<dbReference type="EMBL" id="RWGW01000005">
    <property type="protein sequence ID" value="RSK35735.1"/>
    <property type="molecule type" value="Genomic_DNA"/>
</dbReference>
<name>A0A1G6ZQJ3_9BACL</name>
<feature type="domain" description="LXG" evidence="3">
    <location>
        <begin position="1"/>
        <end position="234"/>
    </location>
</feature>
<organism evidence="5 6">
    <name type="scientific">Bhargavaea beijingensis</name>
    <dbReference type="NCBI Taxonomy" id="426756"/>
    <lineage>
        <taxon>Bacteria</taxon>
        <taxon>Bacillati</taxon>
        <taxon>Bacillota</taxon>
        <taxon>Bacilli</taxon>
        <taxon>Bacillales</taxon>
        <taxon>Caryophanaceae</taxon>
        <taxon>Bhargavaea</taxon>
    </lineage>
</organism>
<accession>A0A1G6ZQJ3</accession>
<dbReference type="InterPro" id="IPR006829">
    <property type="entry name" value="LXG_dom"/>
</dbReference>
<dbReference type="Pfam" id="PF04740">
    <property type="entry name" value="LXG"/>
    <property type="match status" value="1"/>
</dbReference>
<keyword evidence="7" id="KW-1185">Reference proteome</keyword>
<dbReference type="OrthoDB" id="2366124at2"/>
<dbReference type="PANTHER" id="PTHR34976:SF2">
    <property type="entry name" value="TYPE VII SECRETION SYSTEM PROTEIN ESSD"/>
    <property type="match status" value="1"/>
</dbReference>
<protein>
    <submittedName>
        <fullName evidence="5">LXG domain of WXG superfamily protein</fullName>
    </submittedName>
    <submittedName>
        <fullName evidence="4">Transposase</fullName>
    </submittedName>
</protein>
<dbReference type="EMBL" id="FNAR01000003">
    <property type="protein sequence ID" value="SDE04653.1"/>
    <property type="molecule type" value="Genomic_DNA"/>
</dbReference>
<dbReference type="PANTHER" id="PTHR34976">
    <property type="entry name" value="RIBONUCLEASE YQCG-RELATED"/>
    <property type="match status" value="1"/>
</dbReference>
<feature type="region of interest" description="Disordered" evidence="2">
    <location>
        <begin position="219"/>
        <end position="252"/>
    </location>
</feature>
<evidence type="ECO:0000313" key="7">
    <source>
        <dbReference type="Proteomes" id="UP000272481"/>
    </source>
</evidence>
<reference evidence="4 7" key="2">
    <citation type="submission" date="2018-12" db="EMBL/GenBank/DDBJ databases">
        <title>Comparitive functional genomics of dry heat resistant strains isolated from the viking spacecraft.</title>
        <authorList>
            <person name="Seuylemezian A."/>
            <person name="Vaishampayan P."/>
        </authorList>
    </citation>
    <scope>NUCLEOTIDE SEQUENCE [LARGE SCALE GENOMIC DNA]</scope>
    <source>
        <strain evidence="4 7">M6-11</strain>
    </source>
</reference>
<dbReference type="PROSITE" id="PS51756">
    <property type="entry name" value="LXG"/>
    <property type="match status" value="1"/>
</dbReference>
<evidence type="ECO:0000313" key="5">
    <source>
        <dbReference type="EMBL" id="SDE04653.1"/>
    </source>
</evidence>
<dbReference type="Proteomes" id="UP000272481">
    <property type="component" value="Unassembled WGS sequence"/>
</dbReference>
<evidence type="ECO:0000256" key="2">
    <source>
        <dbReference type="SAM" id="MobiDB-lite"/>
    </source>
</evidence>
<dbReference type="InterPro" id="IPR051768">
    <property type="entry name" value="Bact_secretion_toxin"/>
</dbReference>